<dbReference type="EMBL" id="AMCI01009159">
    <property type="protein sequence ID" value="EJW89930.1"/>
    <property type="molecule type" value="Genomic_DNA"/>
</dbReference>
<evidence type="ECO:0000313" key="1">
    <source>
        <dbReference type="EMBL" id="EJW89930.1"/>
    </source>
</evidence>
<organism evidence="1">
    <name type="scientific">gut metagenome</name>
    <dbReference type="NCBI Taxonomy" id="749906"/>
    <lineage>
        <taxon>unclassified sequences</taxon>
        <taxon>metagenomes</taxon>
        <taxon>organismal metagenomes</taxon>
    </lineage>
</organism>
<sequence length="92" mass="10649">GVCNRSLSNGRWYRETHYYDERGREIQRSSDNALGGVSRIDRCYDFVDNVVRKRENHGMLDGRQDVLESSYTYDKRSRLLERSVSLNGGASV</sequence>
<name>J9BQQ9_9ZZZZ</name>
<dbReference type="AlphaFoldDB" id="J9BQQ9"/>
<protein>
    <submittedName>
        <fullName evidence="1">RHS repeat-associated core domain protein</fullName>
    </submittedName>
</protein>
<accession>J9BQQ9</accession>
<reference evidence="1" key="1">
    <citation type="journal article" date="2012" name="PLoS ONE">
        <title>Gene sets for utilization of primary and secondary nutrition supplies in the distal gut of endangered iberian lynx.</title>
        <authorList>
            <person name="Alcaide M."/>
            <person name="Messina E."/>
            <person name="Richter M."/>
            <person name="Bargiela R."/>
            <person name="Peplies J."/>
            <person name="Huws S.A."/>
            <person name="Newbold C.J."/>
            <person name="Golyshin P.N."/>
            <person name="Simon M.A."/>
            <person name="Lopez G."/>
            <person name="Yakimov M.M."/>
            <person name="Ferrer M."/>
        </authorList>
    </citation>
    <scope>NUCLEOTIDE SEQUENCE</scope>
</reference>
<proteinExistence type="predicted"/>
<comment type="caution">
    <text evidence="1">The sequence shown here is derived from an EMBL/GenBank/DDBJ whole genome shotgun (WGS) entry which is preliminary data.</text>
</comment>
<gene>
    <name evidence="1" type="ORF">EVA_21963</name>
</gene>
<feature type="non-terminal residue" evidence="1">
    <location>
        <position position="1"/>
    </location>
</feature>